<evidence type="ECO:0000313" key="2">
    <source>
        <dbReference type="Proteomes" id="UP001162156"/>
    </source>
</evidence>
<dbReference type="Proteomes" id="UP001162156">
    <property type="component" value="Unassembled WGS sequence"/>
</dbReference>
<evidence type="ECO:0000313" key="1">
    <source>
        <dbReference type="EMBL" id="KAJ8958352.1"/>
    </source>
</evidence>
<dbReference type="AlphaFoldDB" id="A0AAV8Z2S7"/>
<sequence length="85" mass="9460">MSTSAQGATLHSRNGIQNCNTCIILHNMCIDNNVPEPDDDENIDFDFGIYAAHENIIDEIGVRVNPDLVAGRQLQREIIRVHSSN</sequence>
<accession>A0AAV8Z2S7</accession>
<protein>
    <submittedName>
        <fullName evidence="1">Uncharacterized protein</fullName>
    </submittedName>
</protein>
<name>A0AAV8Z2S7_9CUCU</name>
<gene>
    <name evidence="1" type="ORF">NQ314_006413</name>
</gene>
<keyword evidence="2" id="KW-1185">Reference proteome</keyword>
<organism evidence="1 2">
    <name type="scientific">Rhamnusium bicolor</name>
    <dbReference type="NCBI Taxonomy" id="1586634"/>
    <lineage>
        <taxon>Eukaryota</taxon>
        <taxon>Metazoa</taxon>
        <taxon>Ecdysozoa</taxon>
        <taxon>Arthropoda</taxon>
        <taxon>Hexapoda</taxon>
        <taxon>Insecta</taxon>
        <taxon>Pterygota</taxon>
        <taxon>Neoptera</taxon>
        <taxon>Endopterygota</taxon>
        <taxon>Coleoptera</taxon>
        <taxon>Polyphaga</taxon>
        <taxon>Cucujiformia</taxon>
        <taxon>Chrysomeloidea</taxon>
        <taxon>Cerambycidae</taxon>
        <taxon>Lepturinae</taxon>
        <taxon>Rhagiini</taxon>
        <taxon>Rhamnusium</taxon>
    </lineage>
</organism>
<reference evidence="1" key="1">
    <citation type="journal article" date="2023" name="Insect Mol. Biol.">
        <title>Genome sequencing provides insights into the evolution of gene families encoding plant cell wall-degrading enzymes in longhorned beetles.</title>
        <authorList>
            <person name="Shin N.R."/>
            <person name="Okamura Y."/>
            <person name="Kirsch R."/>
            <person name="Pauchet Y."/>
        </authorList>
    </citation>
    <scope>NUCLEOTIDE SEQUENCE</scope>
    <source>
        <strain evidence="1">RBIC_L_NR</strain>
    </source>
</reference>
<proteinExistence type="predicted"/>
<comment type="caution">
    <text evidence="1">The sequence shown here is derived from an EMBL/GenBank/DDBJ whole genome shotgun (WGS) entry which is preliminary data.</text>
</comment>
<dbReference type="EMBL" id="JANEYF010001731">
    <property type="protein sequence ID" value="KAJ8958352.1"/>
    <property type="molecule type" value="Genomic_DNA"/>
</dbReference>